<evidence type="ECO:0000313" key="8">
    <source>
        <dbReference type="Proteomes" id="UP000269793"/>
    </source>
</evidence>
<dbReference type="PROSITE" id="PS00789">
    <property type="entry name" value="CHORISMATE_SYNTHASE_3"/>
    <property type="match status" value="1"/>
</dbReference>
<dbReference type="GO" id="GO:0009423">
    <property type="term" value="P:chorismate biosynthetic process"/>
    <property type="evidence" value="ECO:0007669"/>
    <property type="project" value="UniProtKB-UniPathway"/>
</dbReference>
<dbReference type="GO" id="GO:0004107">
    <property type="term" value="F:chorismate synthase activity"/>
    <property type="evidence" value="ECO:0007669"/>
    <property type="project" value="UniProtKB-EC"/>
</dbReference>
<name>A0A3G2S594_MALR7</name>
<dbReference type="Proteomes" id="UP000269793">
    <property type="component" value="Chromosome IV"/>
</dbReference>
<dbReference type="FunFam" id="3.60.150.10:FF:000006">
    <property type="entry name" value="Chorismate synthase"/>
    <property type="match status" value="1"/>
</dbReference>
<dbReference type="VEuPathDB" id="FungiDB:DNF11_2331"/>
<comment type="pathway">
    <text evidence="1">Metabolic intermediate biosynthesis; chorismate biosynthesis; chorismate from D-erythrose 4-phosphate and phosphoenolpyruvate: step 7/7.</text>
</comment>
<dbReference type="OrthoDB" id="1721239at2759"/>
<evidence type="ECO:0000313" key="7">
    <source>
        <dbReference type="EMBL" id="AYO43281.1"/>
    </source>
</evidence>
<dbReference type="EMBL" id="CP033151">
    <property type="protein sequence ID" value="AYO43281.1"/>
    <property type="molecule type" value="Genomic_DNA"/>
</dbReference>
<evidence type="ECO:0000256" key="4">
    <source>
        <dbReference type="ARBA" id="ARBA00022605"/>
    </source>
</evidence>
<evidence type="ECO:0000256" key="2">
    <source>
        <dbReference type="ARBA" id="ARBA00008014"/>
    </source>
</evidence>
<keyword evidence="4" id="KW-0028">Amino-acid biosynthesis</keyword>
<dbReference type="Gene3D" id="3.60.150.10">
    <property type="entry name" value="Chorismate synthase AroC"/>
    <property type="match status" value="1"/>
</dbReference>
<dbReference type="InterPro" id="IPR000453">
    <property type="entry name" value="Chorismate_synth"/>
</dbReference>
<gene>
    <name evidence="7" type="ORF">DNF11_2331</name>
</gene>
<keyword evidence="5" id="KW-0057">Aromatic amino acid biosynthesis</keyword>
<dbReference type="EC" id="4.2.3.5" evidence="3"/>
<dbReference type="Pfam" id="PF01264">
    <property type="entry name" value="Chorismate_synt"/>
    <property type="match status" value="1"/>
</dbReference>
<dbReference type="GO" id="GO:0010181">
    <property type="term" value="F:FMN binding"/>
    <property type="evidence" value="ECO:0007669"/>
    <property type="project" value="TreeGrafter"/>
</dbReference>
<dbReference type="PIRSF" id="PIRSF001456">
    <property type="entry name" value="Chorismate_synth"/>
    <property type="match status" value="1"/>
</dbReference>
<dbReference type="PANTHER" id="PTHR21085">
    <property type="entry name" value="CHORISMATE SYNTHASE"/>
    <property type="match status" value="1"/>
</dbReference>
<dbReference type="HAMAP" id="MF_00300">
    <property type="entry name" value="Chorismate_synth"/>
    <property type="match status" value="1"/>
</dbReference>
<accession>A0A3G2S594</accession>
<comment type="similarity">
    <text evidence="2">Belongs to the chorismate synthase family.</text>
</comment>
<dbReference type="PANTHER" id="PTHR21085:SF0">
    <property type="entry name" value="CHORISMATE SYNTHASE"/>
    <property type="match status" value="1"/>
</dbReference>
<dbReference type="CDD" id="cd07304">
    <property type="entry name" value="Chorismate_synthase"/>
    <property type="match status" value="1"/>
</dbReference>
<keyword evidence="8" id="KW-1185">Reference proteome</keyword>
<dbReference type="STRING" id="425264.A0A3G2S594"/>
<dbReference type="UniPathway" id="UPA00053">
    <property type="reaction ID" value="UER00090"/>
</dbReference>
<dbReference type="InterPro" id="IPR020541">
    <property type="entry name" value="Chorismate_synthase_CS"/>
</dbReference>
<keyword evidence="6 7" id="KW-0456">Lyase</keyword>
<dbReference type="GO" id="GO:0005829">
    <property type="term" value="C:cytosol"/>
    <property type="evidence" value="ECO:0007669"/>
    <property type="project" value="TreeGrafter"/>
</dbReference>
<evidence type="ECO:0000256" key="1">
    <source>
        <dbReference type="ARBA" id="ARBA00005044"/>
    </source>
</evidence>
<dbReference type="NCBIfam" id="NF003793">
    <property type="entry name" value="PRK05382.1"/>
    <property type="match status" value="1"/>
</dbReference>
<proteinExistence type="inferred from homology"/>
<evidence type="ECO:0000256" key="5">
    <source>
        <dbReference type="ARBA" id="ARBA00023141"/>
    </source>
</evidence>
<dbReference type="GO" id="GO:0008652">
    <property type="term" value="P:amino acid biosynthetic process"/>
    <property type="evidence" value="ECO:0007669"/>
    <property type="project" value="UniProtKB-KW"/>
</dbReference>
<protein>
    <recommendedName>
        <fullName evidence="3">chorismate synthase</fullName>
        <ecNumber evidence="3">4.2.3.5</ecNumber>
    </recommendedName>
</protein>
<dbReference type="PROSITE" id="PS00788">
    <property type="entry name" value="CHORISMATE_SYNTHASE_2"/>
    <property type="match status" value="1"/>
</dbReference>
<organism evidence="7 8">
    <name type="scientific">Malassezia restricta (strain ATCC 96810 / NBRC 103918 / CBS 7877)</name>
    <name type="common">Seborrheic dermatitis infection agent</name>
    <dbReference type="NCBI Taxonomy" id="425264"/>
    <lineage>
        <taxon>Eukaryota</taxon>
        <taxon>Fungi</taxon>
        <taxon>Dikarya</taxon>
        <taxon>Basidiomycota</taxon>
        <taxon>Ustilaginomycotina</taxon>
        <taxon>Malasseziomycetes</taxon>
        <taxon>Malasseziales</taxon>
        <taxon>Malasseziaceae</taxon>
        <taxon>Malassezia</taxon>
    </lineage>
</organism>
<evidence type="ECO:0000256" key="3">
    <source>
        <dbReference type="ARBA" id="ARBA00013036"/>
    </source>
</evidence>
<dbReference type="InterPro" id="IPR035904">
    <property type="entry name" value="Chorismate_synth_AroC_sf"/>
</dbReference>
<sequence>MPPGVSLNESDIQVQLNRRRPGQSSLTTPRDEKDKVEILSGTEKGVTLGTPIAMMVRNNDQRPHDYTDEKLDAIPRPSHADFTYLEKYNIKASSGGGRSSARETIGRVAAGALAEKYLKETLNIDIVAFVSSVGHVEIPSYDTNNEEMPLRTEYLNLLNSVTREIVDKENVRCPDADVAEKMRERIMAAKAKNDSIGGTVTCVIRNVPVGLGEPCFDKMESKIAQAMMSIPATKGIEIGSGFRGTCIPGSKHNDPFVRKQDGTLGTSTNWSGGIQGGITNGENIYFRIAFKPPATISQEQVTARYDGEQAVLENRGRHDPCVVPRAVPIVESMAAIVLMDMFLTQSGRKAAADRVDPAAVQALPNSMKKRKYSSTQSA</sequence>
<dbReference type="SUPFAM" id="SSF103263">
    <property type="entry name" value="Chorismate synthase, AroC"/>
    <property type="match status" value="1"/>
</dbReference>
<dbReference type="AlphaFoldDB" id="A0A3G2S594"/>
<reference evidence="7 8" key="1">
    <citation type="submission" date="2018-10" db="EMBL/GenBank/DDBJ databases">
        <title>Complete genome sequence of Malassezia restricta CBS 7877.</title>
        <authorList>
            <person name="Morand S.C."/>
            <person name="Bertignac M."/>
            <person name="Iltis A."/>
            <person name="Kolder I."/>
            <person name="Pirovano W."/>
            <person name="Jourdain R."/>
            <person name="Clavaud C."/>
        </authorList>
    </citation>
    <scope>NUCLEOTIDE SEQUENCE [LARGE SCALE GENOMIC DNA]</scope>
    <source>
        <strain evidence="7 8">CBS 7877</strain>
    </source>
</reference>
<evidence type="ECO:0000256" key="6">
    <source>
        <dbReference type="ARBA" id="ARBA00023239"/>
    </source>
</evidence>
<dbReference type="NCBIfam" id="TIGR00033">
    <property type="entry name" value="aroC"/>
    <property type="match status" value="1"/>
</dbReference>
<dbReference type="GO" id="GO:0009073">
    <property type="term" value="P:aromatic amino acid family biosynthetic process"/>
    <property type="evidence" value="ECO:0007669"/>
    <property type="project" value="UniProtKB-KW"/>
</dbReference>